<accession>A0A543IS63</accession>
<protein>
    <submittedName>
        <fullName evidence="2">Uncharacterized protein</fullName>
    </submittedName>
</protein>
<evidence type="ECO:0000313" key="3">
    <source>
        <dbReference type="Proteomes" id="UP000319213"/>
    </source>
</evidence>
<reference evidence="2 3" key="1">
    <citation type="submission" date="2019-06" db="EMBL/GenBank/DDBJ databases">
        <title>Sequencing the genomes of 1000 actinobacteria strains.</title>
        <authorList>
            <person name="Klenk H.-P."/>
        </authorList>
    </citation>
    <scope>NUCLEOTIDE SEQUENCE [LARGE SCALE GENOMIC DNA]</scope>
    <source>
        <strain evidence="2 3">DSM 43186</strain>
    </source>
</reference>
<dbReference type="AlphaFoldDB" id="A0A543IS63"/>
<keyword evidence="3" id="KW-1185">Reference proteome</keyword>
<organism evidence="2 3">
    <name type="scientific">Thermopolyspora flexuosa</name>
    <dbReference type="NCBI Taxonomy" id="103836"/>
    <lineage>
        <taxon>Bacteria</taxon>
        <taxon>Bacillati</taxon>
        <taxon>Actinomycetota</taxon>
        <taxon>Actinomycetes</taxon>
        <taxon>Streptosporangiales</taxon>
        <taxon>Streptosporangiaceae</taxon>
        <taxon>Thermopolyspora</taxon>
    </lineage>
</organism>
<comment type="caution">
    <text evidence="2">The sequence shown here is derived from an EMBL/GenBank/DDBJ whole genome shotgun (WGS) entry which is preliminary data.</text>
</comment>
<sequence>MCSRLSVRNYVVFRAWDPTSTSENRRHRRHARGSAASTTRIFRDPVVPAI</sequence>
<proteinExistence type="predicted"/>
<evidence type="ECO:0000313" key="2">
    <source>
        <dbReference type="EMBL" id="TQM73421.1"/>
    </source>
</evidence>
<gene>
    <name evidence="2" type="ORF">FHX40_0060</name>
</gene>
<evidence type="ECO:0000256" key="1">
    <source>
        <dbReference type="SAM" id="MobiDB-lite"/>
    </source>
</evidence>
<name>A0A543IS63_9ACTN</name>
<dbReference type="EMBL" id="VFPQ01000001">
    <property type="protein sequence ID" value="TQM73421.1"/>
    <property type="molecule type" value="Genomic_DNA"/>
</dbReference>
<feature type="region of interest" description="Disordered" evidence="1">
    <location>
        <begin position="21"/>
        <end position="40"/>
    </location>
</feature>
<dbReference type="Proteomes" id="UP000319213">
    <property type="component" value="Unassembled WGS sequence"/>
</dbReference>